<feature type="transmembrane region" description="Helical" evidence="8">
    <location>
        <begin position="347"/>
        <end position="367"/>
    </location>
</feature>
<feature type="transmembrane region" description="Helical" evidence="8">
    <location>
        <begin position="12"/>
        <end position="30"/>
    </location>
</feature>
<keyword evidence="11" id="KW-1185">Reference proteome</keyword>
<dbReference type="GO" id="GO:1990961">
    <property type="term" value="P:xenobiotic detoxification by transmembrane export across the plasma membrane"/>
    <property type="evidence" value="ECO:0007669"/>
    <property type="project" value="InterPro"/>
</dbReference>
<accession>A0A518B7U0</accession>
<dbReference type="GO" id="GO:0005886">
    <property type="term" value="C:plasma membrane"/>
    <property type="evidence" value="ECO:0007669"/>
    <property type="project" value="UniProtKB-SubCell"/>
</dbReference>
<feature type="transmembrane region" description="Helical" evidence="8">
    <location>
        <begin position="140"/>
        <end position="162"/>
    </location>
</feature>
<evidence type="ECO:0000256" key="6">
    <source>
        <dbReference type="ARBA" id="ARBA00022989"/>
    </source>
</evidence>
<dbReference type="EMBL" id="CP036279">
    <property type="protein sequence ID" value="QDU63023.1"/>
    <property type="molecule type" value="Genomic_DNA"/>
</dbReference>
<dbReference type="CDD" id="cd17320">
    <property type="entry name" value="MFS_MdfA_MDR_like"/>
    <property type="match status" value="1"/>
</dbReference>
<comment type="similarity">
    <text evidence="2">Belongs to the major facilitator superfamily. Bcr/CmlA family.</text>
</comment>
<evidence type="ECO:0000256" key="5">
    <source>
        <dbReference type="ARBA" id="ARBA00022692"/>
    </source>
</evidence>
<dbReference type="InterPro" id="IPR011701">
    <property type="entry name" value="MFS"/>
</dbReference>
<evidence type="ECO:0000313" key="10">
    <source>
        <dbReference type="EMBL" id="QDU63023.1"/>
    </source>
</evidence>
<evidence type="ECO:0000256" key="8">
    <source>
        <dbReference type="SAM" id="Phobius"/>
    </source>
</evidence>
<organism evidence="10 11">
    <name type="scientific">Kolteria novifilia</name>
    <dbReference type="NCBI Taxonomy" id="2527975"/>
    <lineage>
        <taxon>Bacteria</taxon>
        <taxon>Pseudomonadati</taxon>
        <taxon>Planctomycetota</taxon>
        <taxon>Planctomycetia</taxon>
        <taxon>Kolteriales</taxon>
        <taxon>Kolteriaceae</taxon>
        <taxon>Kolteria</taxon>
    </lineage>
</organism>
<evidence type="ECO:0000313" key="11">
    <source>
        <dbReference type="Proteomes" id="UP000317093"/>
    </source>
</evidence>
<keyword evidence="6 8" id="KW-1133">Transmembrane helix</keyword>
<evidence type="ECO:0000256" key="7">
    <source>
        <dbReference type="ARBA" id="ARBA00023136"/>
    </source>
</evidence>
<keyword evidence="3" id="KW-0813">Transport</keyword>
<keyword evidence="7 8" id="KW-0472">Membrane</keyword>
<evidence type="ECO:0000256" key="1">
    <source>
        <dbReference type="ARBA" id="ARBA00004651"/>
    </source>
</evidence>
<dbReference type="PANTHER" id="PTHR23502:SF132">
    <property type="entry name" value="POLYAMINE TRANSPORTER 2-RELATED"/>
    <property type="match status" value="1"/>
</dbReference>
<sequence>MTSSPTSVATRAAVPSLLILAYMSAVGPFGDTEYTPSLPRIARELHVTYGTAQLTMSSYLLGYALSQLLYGPFSDRFGRKPIMLFGAVMFLIGSIICAMSPTIRMLIGGRFVQSIGACAGGVIVNAAVRDAFAPAERARMLMKVDVVFALAPGLGPVAGAFIDNYFGWQANFMLLALMGAILLLATALFFPETNHNKNMSAITPSRIAGNYLIVIENGRFLYHGTLLGIAVAVMYCCLVEAPSLVMDTLGLPSSWFAVVAATLVVSFMVGTLACGLLERRLRVESRILIGYLIMMAGTIWMVVVAFGGFVTFWHMMVPIMVVFTGIAFVLPLAAAQAMAPFRDVAGSASAMLGFLEMGIPSLGTFGVSVLNESPAKDMAVSFLVLCGVALILIAFGSLLEARGVTLESAPEE</sequence>
<dbReference type="PANTHER" id="PTHR23502">
    <property type="entry name" value="MAJOR FACILITATOR SUPERFAMILY"/>
    <property type="match status" value="1"/>
</dbReference>
<dbReference type="InterPro" id="IPR036259">
    <property type="entry name" value="MFS_trans_sf"/>
</dbReference>
<dbReference type="InterPro" id="IPR004812">
    <property type="entry name" value="Efflux_drug-R_Bcr/CmlA"/>
</dbReference>
<proteinExistence type="inferred from homology"/>
<feature type="transmembrane region" description="Helical" evidence="8">
    <location>
        <begin position="379"/>
        <end position="399"/>
    </location>
</feature>
<feature type="transmembrane region" description="Helical" evidence="8">
    <location>
        <begin position="253"/>
        <end position="277"/>
    </location>
</feature>
<keyword evidence="4" id="KW-1003">Cell membrane</keyword>
<dbReference type="AlphaFoldDB" id="A0A518B7U0"/>
<comment type="subcellular location">
    <subcellularLocation>
        <location evidence="1">Cell membrane</location>
        <topology evidence="1">Multi-pass membrane protein</topology>
    </subcellularLocation>
</comment>
<feature type="transmembrane region" description="Helical" evidence="8">
    <location>
        <begin position="315"/>
        <end position="335"/>
    </location>
</feature>
<dbReference type="RefSeq" id="WP_419192701.1">
    <property type="nucleotide sequence ID" value="NZ_CP036279.1"/>
</dbReference>
<feature type="transmembrane region" description="Helical" evidence="8">
    <location>
        <begin position="220"/>
        <end position="241"/>
    </location>
</feature>
<feature type="transmembrane region" description="Helical" evidence="8">
    <location>
        <begin position="107"/>
        <end position="128"/>
    </location>
</feature>
<dbReference type="InterPro" id="IPR020846">
    <property type="entry name" value="MFS_dom"/>
</dbReference>
<dbReference type="Pfam" id="PF07690">
    <property type="entry name" value="MFS_1"/>
    <property type="match status" value="1"/>
</dbReference>
<dbReference type="PROSITE" id="PS50850">
    <property type="entry name" value="MFS"/>
    <property type="match status" value="1"/>
</dbReference>
<dbReference type="Proteomes" id="UP000317093">
    <property type="component" value="Chromosome"/>
</dbReference>
<dbReference type="GO" id="GO:0042910">
    <property type="term" value="F:xenobiotic transmembrane transporter activity"/>
    <property type="evidence" value="ECO:0007669"/>
    <property type="project" value="InterPro"/>
</dbReference>
<dbReference type="NCBIfam" id="TIGR00710">
    <property type="entry name" value="efflux_Bcr_CflA"/>
    <property type="match status" value="1"/>
</dbReference>
<gene>
    <name evidence="10" type="primary">bcr</name>
    <name evidence="10" type="ORF">Pan216_38970</name>
</gene>
<feature type="transmembrane region" description="Helical" evidence="8">
    <location>
        <begin position="289"/>
        <end position="309"/>
    </location>
</feature>
<reference evidence="10 11" key="1">
    <citation type="submission" date="2019-02" db="EMBL/GenBank/DDBJ databases">
        <title>Deep-cultivation of Planctomycetes and their phenomic and genomic characterization uncovers novel biology.</title>
        <authorList>
            <person name="Wiegand S."/>
            <person name="Jogler M."/>
            <person name="Boedeker C."/>
            <person name="Pinto D."/>
            <person name="Vollmers J."/>
            <person name="Rivas-Marin E."/>
            <person name="Kohn T."/>
            <person name="Peeters S.H."/>
            <person name="Heuer A."/>
            <person name="Rast P."/>
            <person name="Oberbeckmann S."/>
            <person name="Bunk B."/>
            <person name="Jeske O."/>
            <person name="Meyerdierks A."/>
            <person name="Storesund J.E."/>
            <person name="Kallscheuer N."/>
            <person name="Luecker S."/>
            <person name="Lage O.M."/>
            <person name="Pohl T."/>
            <person name="Merkel B.J."/>
            <person name="Hornburger P."/>
            <person name="Mueller R.-W."/>
            <person name="Bruemmer F."/>
            <person name="Labrenz M."/>
            <person name="Spormann A.M."/>
            <person name="Op den Camp H."/>
            <person name="Overmann J."/>
            <person name="Amann R."/>
            <person name="Jetten M.S.M."/>
            <person name="Mascher T."/>
            <person name="Medema M.H."/>
            <person name="Devos D.P."/>
            <person name="Kaster A.-K."/>
            <person name="Ovreas L."/>
            <person name="Rohde M."/>
            <person name="Galperin M.Y."/>
            <person name="Jogler C."/>
        </authorList>
    </citation>
    <scope>NUCLEOTIDE SEQUENCE [LARGE SCALE GENOMIC DNA]</scope>
    <source>
        <strain evidence="10 11">Pan216</strain>
    </source>
</reference>
<dbReference type="Gene3D" id="1.20.1720.10">
    <property type="entry name" value="Multidrug resistance protein D"/>
    <property type="match status" value="1"/>
</dbReference>
<dbReference type="SUPFAM" id="SSF103473">
    <property type="entry name" value="MFS general substrate transporter"/>
    <property type="match status" value="1"/>
</dbReference>
<name>A0A518B7U0_9BACT</name>
<evidence type="ECO:0000259" key="9">
    <source>
        <dbReference type="PROSITE" id="PS50850"/>
    </source>
</evidence>
<keyword evidence="5 8" id="KW-0812">Transmembrane</keyword>
<feature type="domain" description="Major facilitator superfamily (MFS) profile" evidence="9">
    <location>
        <begin position="16"/>
        <end position="404"/>
    </location>
</feature>
<protein>
    <submittedName>
        <fullName evidence="10">Bicyclomycin resistance protein</fullName>
    </submittedName>
</protein>
<dbReference type="KEGG" id="knv:Pan216_38970"/>
<evidence type="ECO:0000256" key="3">
    <source>
        <dbReference type="ARBA" id="ARBA00022448"/>
    </source>
</evidence>
<evidence type="ECO:0000256" key="2">
    <source>
        <dbReference type="ARBA" id="ARBA00006236"/>
    </source>
</evidence>
<feature type="transmembrane region" description="Helical" evidence="8">
    <location>
        <begin position="168"/>
        <end position="190"/>
    </location>
</feature>
<feature type="transmembrane region" description="Helical" evidence="8">
    <location>
        <begin position="82"/>
        <end position="101"/>
    </location>
</feature>
<evidence type="ECO:0000256" key="4">
    <source>
        <dbReference type="ARBA" id="ARBA00022475"/>
    </source>
</evidence>
<feature type="transmembrane region" description="Helical" evidence="8">
    <location>
        <begin position="50"/>
        <end position="70"/>
    </location>
</feature>